<protein>
    <submittedName>
        <fullName evidence="1">Uncharacterized protein</fullName>
    </submittedName>
</protein>
<keyword evidence="2" id="KW-1185">Reference proteome</keyword>
<dbReference type="AlphaFoldDB" id="A0A139A7B5"/>
<organism evidence="1 2">
    <name type="scientific">Gonapodya prolifera (strain JEL478)</name>
    <name type="common">Monoblepharis prolifera</name>
    <dbReference type="NCBI Taxonomy" id="1344416"/>
    <lineage>
        <taxon>Eukaryota</taxon>
        <taxon>Fungi</taxon>
        <taxon>Fungi incertae sedis</taxon>
        <taxon>Chytridiomycota</taxon>
        <taxon>Chytridiomycota incertae sedis</taxon>
        <taxon>Monoblepharidomycetes</taxon>
        <taxon>Monoblepharidales</taxon>
        <taxon>Gonapodyaceae</taxon>
        <taxon>Gonapodya</taxon>
    </lineage>
</organism>
<proteinExistence type="predicted"/>
<sequence length="180" mass="20284">MPFMSATAARTSGGGVTFETPCHRFRSERRTLLSSSIAPADLNRWRRVAHQNHLDSQFKCNRFANSLDLLSGILLFTPLEAHCVKKLTWIKALPFALFEMRKQGLELMNNRGFLRCFRFTGSELISTAPKAGIMEPSLALRVRIKPAQELTGHALVEECGGSKLRQDSFTEVTFKQRANK</sequence>
<dbReference type="EMBL" id="KQ965787">
    <property type="protein sequence ID" value="KXS12569.1"/>
    <property type="molecule type" value="Genomic_DNA"/>
</dbReference>
<name>A0A139A7B5_GONPJ</name>
<accession>A0A139A7B5</accession>
<reference evidence="1 2" key="1">
    <citation type="journal article" date="2015" name="Genome Biol. Evol.">
        <title>Phylogenomic analyses indicate that early fungi evolved digesting cell walls of algal ancestors of land plants.</title>
        <authorList>
            <person name="Chang Y."/>
            <person name="Wang S."/>
            <person name="Sekimoto S."/>
            <person name="Aerts A.L."/>
            <person name="Choi C."/>
            <person name="Clum A."/>
            <person name="LaButti K.M."/>
            <person name="Lindquist E.A."/>
            <person name="Yee Ngan C."/>
            <person name="Ohm R.A."/>
            <person name="Salamov A.A."/>
            <person name="Grigoriev I.V."/>
            <person name="Spatafora J.W."/>
            <person name="Berbee M.L."/>
        </authorList>
    </citation>
    <scope>NUCLEOTIDE SEQUENCE [LARGE SCALE GENOMIC DNA]</scope>
    <source>
        <strain evidence="1 2">JEL478</strain>
    </source>
</reference>
<evidence type="ECO:0000313" key="2">
    <source>
        <dbReference type="Proteomes" id="UP000070544"/>
    </source>
</evidence>
<gene>
    <name evidence="1" type="ORF">M427DRAFT_396151</name>
</gene>
<evidence type="ECO:0000313" key="1">
    <source>
        <dbReference type="EMBL" id="KXS12569.1"/>
    </source>
</evidence>
<dbReference type="Proteomes" id="UP000070544">
    <property type="component" value="Unassembled WGS sequence"/>
</dbReference>